<dbReference type="NCBIfam" id="TIGR00802">
    <property type="entry name" value="nico"/>
    <property type="match status" value="1"/>
</dbReference>
<feature type="transmembrane region" description="Helical" evidence="8">
    <location>
        <begin position="252"/>
        <end position="274"/>
    </location>
</feature>
<reference evidence="9 10" key="1">
    <citation type="submission" date="2017-02" db="EMBL/GenBank/DDBJ databases">
        <title>The new phylogeny of genus Mycobacterium.</title>
        <authorList>
            <person name="Tortoli E."/>
            <person name="Trovato A."/>
            <person name="Cirillo D.M."/>
        </authorList>
    </citation>
    <scope>NUCLEOTIDE SEQUENCE [LARGE SCALE GENOMIC DNA]</scope>
    <source>
        <strain evidence="9 10">DSM 45145</strain>
    </source>
</reference>
<evidence type="ECO:0000313" key="9">
    <source>
        <dbReference type="EMBL" id="ORB12848.1"/>
    </source>
</evidence>
<feature type="transmembrane region" description="Helical" evidence="8">
    <location>
        <begin position="111"/>
        <end position="133"/>
    </location>
</feature>
<accession>A0ABX3T2G9</accession>
<feature type="transmembrane region" description="Helical" evidence="8">
    <location>
        <begin position="295"/>
        <end position="321"/>
    </location>
</feature>
<feature type="transmembrane region" description="Helical" evidence="8">
    <location>
        <begin position="221"/>
        <end position="246"/>
    </location>
</feature>
<feature type="transmembrane region" description="Helical" evidence="8">
    <location>
        <begin position="341"/>
        <end position="361"/>
    </location>
</feature>
<evidence type="ECO:0000313" key="10">
    <source>
        <dbReference type="Proteomes" id="UP000192374"/>
    </source>
</evidence>
<dbReference type="Proteomes" id="UP000192374">
    <property type="component" value="Unassembled WGS sequence"/>
</dbReference>
<gene>
    <name evidence="9" type="ORF">BST37_14985</name>
</gene>
<dbReference type="EMBL" id="MVIC01000029">
    <property type="protein sequence ID" value="ORB12848.1"/>
    <property type="molecule type" value="Genomic_DNA"/>
</dbReference>
<comment type="subcellular location">
    <subcellularLocation>
        <location evidence="8">Cell membrane</location>
        <topology evidence="8">Multi-pass membrane protein</topology>
    </subcellularLocation>
    <subcellularLocation>
        <location evidence="1">Endomembrane system</location>
        <topology evidence="1">Multi-pass membrane protein</topology>
    </subcellularLocation>
</comment>
<evidence type="ECO:0000256" key="1">
    <source>
        <dbReference type="ARBA" id="ARBA00004127"/>
    </source>
</evidence>
<name>A0ABX3T2G9_9MYCO</name>
<feature type="transmembrane region" description="Helical" evidence="8">
    <location>
        <begin position="153"/>
        <end position="175"/>
    </location>
</feature>
<organism evidence="9 10">
    <name type="scientific">Mycobacterium noviomagense</name>
    <dbReference type="NCBI Taxonomy" id="459858"/>
    <lineage>
        <taxon>Bacteria</taxon>
        <taxon>Bacillati</taxon>
        <taxon>Actinomycetota</taxon>
        <taxon>Actinomycetes</taxon>
        <taxon>Mycobacteriales</taxon>
        <taxon>Mycobacteriaceae</taxon>
        <taxon>Mycobacterium</taxon>
    </lineage>
</organism>
<keyword evidence="4" id="KW-0533">Nickel</keyword>
<keyword evidence="6 8" id="KW-1133">Transmembrane helix</keyword>
<dbReference type="InterPro" id="IPR004688">
    <property type="entry name" value="Ni/Co_transpt"/>
</dbReference>
<feature type="transmembrane region" description="Helical" evidence="8">
    <location>
        <begin position="30"/>
        <end position="55"/>
    </location>
</feature>
<evidence type="ECO:0000256" key="4">
    <source>
        <dbReference type="ARBA" id="ARBA00022596"/>
    </source>
</evidence>
<keyword evidence="5 8" id="KW-0812">Transmembrane</keyword>
<proteinExistence type="inferred from homology"/>
<evidence type="ECO:0000256" key="8">
    <source>
        <dbReference type="RuleBase" id="RU362101"/>
    </source>
</evidence>
<evidence type="ECO:0000256" key="5">
    <source>
        <dbReference type="ARBA" id="ARBA00022692"/>
    </source>
</evidence>
<dbReference type="PANTHER" id="PTHR31611">
    <property type="entry name" value="HIGH-AFFINITY NICKEL TRANSPORT PROTEIN NIC1"/>
    <property type="match status" value="1"/>
</dbReference>
<keyword evidence="3 8" id="KW-0813">Transport</keyword>
<evidence type="ECO:0000256" key="2">
    <source>
        <dbReference type="ARBA" id="ARBA00010892"/>
    </source>
</evidence>
<sequence>MSVGHSSAEPAGFRGRIRTVTSTWDRRDRIGIAVLFGVIALMHAAGFATLVLGIAPHRYRVGTETFGVGLGFTAYLFGLRHAFDADHIAAIDNTTRKLISDGDARAKPKSVGFWFAMGHSTIVLIMAVLVVVGARAVGTLADEDSPARHALDIARATASGLFLYLIAVINIVALVGITRAFTKLRCGSYSEEELQAALDDRGFLARLLRPIMNRITRPVQIYPVGMLFGLGFDTATEVALLALAGTGAATGLPWYAVLTLPVLFAAGMSLMDTLDGLLMTAAYDWAFMQPVRKVYYNFTITALSIAVALLIGSIELVSILHDDLRWVDPVTNWISSIDLNNAGLAVVGLFAVTWLGAIAYWKLANIEQRWQPADEQT</sequence>
<comment type="similarity">
    <text evidence="2 8">Belongs to the NiCoT transporter (TC 2.A.52) family.</text>
</comment>
<keyword evidence="7 8" id="KW-0472">Membrane</keyword>
<evidence type="ECO:0000256" key="6">
    <source>
        <dbReference type="ARBA" id="ARBA00022989"/>
    </source>
</evidence>
<dbReference type="PANTHER" id="PTHR31611:SF0">
    <property type="entry name" value="HIGH-AFFINITY NICKEL TRANSPORT PROTEIN NIC1"/>
    <property type="match status" value="1"/>
</dbReference>
<protein>
    <recommendedName>
        <fullName evidence="8">Nickel/cobalt efflux system</fullName>
    </recommendedName>
</protein>
<evidence type="ECO:0000256" key="7">
    <source>
        <dbReference type="ARBA" id="ARBA00023136"/>
    </source>
</evidence>
<dbReference type="Pfam" id="PF03824">
    <property type="entry name" value="NicO"/>
    <property type="match status" value="1"/>
</dbReference>
<dbReference type="InterPro" id="IPR011541">
    <property type="entry name" value="Ni/Co_transpt_high_affinity"/>
</dbReference>
<keyword evidence="10" id="KW-1185">Reference proteome</keyword>
<comment type="caution">
    <text evidence="9">The sequence shown here is derived from an EMBL/GenBank/DDBJ whole genome shotgun (WGS) entry which is preliminary data.</text>
</comment>
<dbReference type="RefSeq" id="WP_083088564.1">
    <property type="nucleotide sequence ID" value="NZ_AP022583.1"/>
</dbReference>
<evidence type="ECO:0000256" key="3">
    <source>
        <dbReference type="ARBA" id="ARBA00022448"/>
    </source>
</evidence>